<reference evidence="1 2" key="1">
    <citation type="journal article" date="2018" name="Sci. Rep.">
        <title>Genomic signatures of local adaptation to the degree of environmental predictability in rotifers.</title>
        <authorList>
            <person name="Franch-Gras L."/>
            <person name="Hahn C."/>
            <person name="Garcia-Roger E.M."/>
            <person name="Carmona M.J."/>
            <person name="Serra M."/>
            <person name="Gomez A."/>
        </authorList>
    </citation>
    <scope>NUCLEOTIDE SEQUENCE [LARGE SCALE GENOMIC DNA]</scope>
    <source>
        <strain evidence="1">HYR1</strain>
    </source>
</reference>
<organism evidence="1 2">
    <name type="scientific">Brachionus plicatilis</name>
    <name type="common">Marine rotifer</name>
    <name type="synonym">Brachionus muelleri</name>
    <dbReference type="NCBI Taxonomy" id="10195"/>
    <lineage>
        <taxon>Eukaryota</taxon>
        <taxon>Metazoa</taxon>
        <taxon>Spiralia</taxon>
        <taxon>Gnathifera</taxon>
        <taxon>Rotifera</taxon>
        <taxon>Eurotatoria</taxon>
        <taxon>Monogononta</taxon>
        <taxon>Pseudotrocha</taxon>
        <taxon>Ploima</taxon>
        <taxon>Brachionidae</taxon>
        <taxon>Brachionus</taxon>
    </lineage>
</organism>
<evidence type="ECO:0000313" key="1">
    <source>
        <dbReference type="EMBL" id="RNA32184.1"/>
    </source>
</evidence>
<proteinExistence type="predicted"/>
<protein>
    <submittedName>
        <fullName evidence="1">Uncharacterized protein</fullName>
    </submittedName>
</protein>
<keyword evidence="2" id="KW-1185">Reference proteome</keyword>
<evidence type="ECO:0000313" key="2">
    <source>
        <dbReference type="Proteomes" id="UP000276133"/>
    </source>
</evidence>
<dbReference type="EMBL" id="REGN01001834">
    <property type="protein sequence ID" value="RNA32184.1"/>
    <property type="molecule type" value="Genomic_DNA"/>
</dbReference>
<accession>A0A3M7S8P3</accession>
<gene>
    <name evidence="1" type="ORF">BpHYR1_039843</name>
</gene>
<sequence length="224" mass="26075">MYGTVNSSLLRSFTSFDLNIFPTLSSSSIPFNIAFCAFKYSLHKCSGSLYRLQASIFVFSSNNIFDWSHLINKMVRGLAHAVIKQSLSNKKHEILLVLTNPYIFIENLSIILKCLPQNWSLFRYNDQTVAITKTFLALEAKEPRNSTYVRKNYVRREKYVRRVQYMFVEYNICSQSTIYVRKDEYMFAKTNSCSQTKICSHIYAHIILLLNNKVLLLSKNTLVK</sequence>
<dbReference type="AlphaFoldDB" id="A0A3M7S8P3"/>
<comment type="caution">
    <text evidence="1">The sequence shown here is derived from an EMBL/GenBank/DDBJ whole genome shotgun (WGS) entry which is preliminary data.</text>
</comment>
<name>A0A3M7S8P3_BRAPC</name>
<dbReference type="Proteomes" id="UP000276133">
    <property type="component" value="Unassembled WGS sequence"/>
</dbReference>